<dbReference type="RefSeq" id="WP_165034243.1">
    <property type="nucleotide sequence ID" value="NZ_JAAKZF010000148.1"/>
</dbReference>
<dbReference type="InterPro" id="IPR018638">
    <property type="entry name" value="DUF2061_membrane"/>
</dbReference>
<feature type="domain" description="DUF2061" evidence="1">
    <location>
        <begin position="13"/>
        <end position="64"/>
    </location>
</feature>
<dbReference type="Pfam" id="PF09834">
    <property type="entry name" value="DUF2061"/>
    <property type="match status" value="1"/>
</dbReference>
<dbReference type="EMBL" id="JAAKZF010000148">
    <property type="protein sequence ID" value="NGO55904.1"/>
    <property type="molecule type" value="Genomic_DNA"/>
</dbReference>
<evidence type="ECO:0000313" key="3">
    <source>
        <dbReference type="Proteomes" id="UP001642900"/>
    </source>
</evidence>
<organism evidence="2 3">
    <name type="scientific">Allomesorhizobium camelthorni</name>
    <dbReference type="NCBI Taxonomy" id="475069"/>
    <lineage>
        <taxon>Bacteria</taxon>
        <taxon>Pseudomonadati</taxon>
        <taxon>Pseudomonadota</taxon>
        <taxon>Alphaproteobacteria</taxon>
        <taxon>Hyphomicrobiales</taxon>
        <taxon>Phyllobacteriaceae</taxon>
        <taxon>Allomesorhizobium</taxon>
    </lineage>
</organism>
<protein>
    <submittedName>
        <fullName evidence="2">DUF2061 domain-containing protein</fullName>
    </submittedName>
</protein>
<sequence>MFIPVPETHGRSIAKAVSWRITGSLDTFALSWLITGNVVSAGSIATAEVITKIVLYYLHERAWSFIPFGRRMTLPVD</sequence>
<gene>
    <name evidence="2" type="ORF">G6N73_33710</name>
</gene>
<dbReference type="AlphaFoldDB" id="A0A6G4WMP4"/>
<evidence type="ECO:0000259" key="1">
    <source>
        <dbReference type="Pfam" id="PF09834"/>
    </source>
</evidence>
<proteinExistence type="predicted"/>
<reference evidence="2 3" key="1">
    <citation type="submission" date="2020-02" db="EMBL/GenBank/DDBJ databases">
        <title>Genome sequence of strain CCNWXJ40-4.</title>
        <authorList>
            <person name="Gao J."/>
            <person name="Sun J."/>
        </authorList>
    </citation>
    <scope>NUCLEOTIDE SEQUENCE [LARGE SCALE GENOMIC DNA]</scope>
    <source>
        <strain evidence="2 3">CCNWXJ 40-4</strain>
    </source>
</reference>
<comment type="caution">
    <text evidence="2">The sequence shown here is derived from an EMBL/GenBank/DDBJ whole genome shotgun (WGS) entry which is preliminary data.</text>
</comment>
<accession>A0A6G4WMP4</accession>
<keyword evidence="3" id="KW-1185">Reference proteome</keyword>
<evidence type="ECO:0000313" key="2">
    <source>
        <dbReference type="EMBL" id="NGO55904.1"/>
    </source>
</evidence>
<name>A0A6G4WMP4_9HYPH</name>
<dbReference type="Proteomes" id="UP001642900">
    <property type="component" value="Unassembled WGS sequence"/>
</dbReference>